<gene>
    <name evidence="7" type="primary">b9d2</name>
    <name evidence="7" type="ORF">SPIL2461_LOCUS19291</name>
</gene>
<dbReference type="AlphaFoldDB" id="A0A812WLI3"/>
<evidence type="ECO:0000256" key="5">
    <source>
        <dbReference type="ARBA" id="ARBA00023273"/>
    </source>
</evidence>
<dbReference type="PANTHER" id="PTHR12968:SF2">
    <property type="entry name" value="B9 DOMAIN-CONTAINING PROTEIN 2"/>
    <property type="match status" value="1"/>
</dbReference>
<keyword evidence="4" id="KW-0206">Cytoskeleton</keyword>
<evidence type="ECO:0000256" key="3">
    <source>
        <dbReference type="ARBA" id="ARBA00022794"/>
    </source>
</evidence>
<evidence type="ECO:0000256" key="1">
    <source>
        <dbReference type="ARBA" id="ARBA00004120"/>
    </source>
</evidence>
<evidence type="ECO:0000256" key="6">
    <source>
        <dbReference type="ARBA" id="ARBA00039272"/>
    </source>
</evidence>
<proteinExistence type="predicted"/>
<dbReference type="OrthoDB" id="184109at2759"/>
<evidence type="ECO:0000313" key="8">
    <source>
        <dbReference type="Proteomes" id="UP000649617"/>
    </source>
</evidence>
<dbReference type="PROSITE" id="PS51381">
    <property type="entry name" value="C2_B9"/>
    <property type="match status" value="1"/>
</dbReference>
<reference evidence="7" key="1">
    <citation type="submission" date="2021-02" db="EMBL/GenBank/DDBJ databases">
        <authorList>
            <person name="Dougan E. K."/>
            <person name="Rhodes N."/>
            <person name="Thang M."/>
            <person name="Chan C."/>
        </authorList>
    </citation>
    <scope>NUCLEOTIDE SEQUENCE</scope>
</reference>
<comment type="subcellular location">
    <subcellularLocation>
        <location evidence="1">Cytoplasm</location>
        <location evidence="1">Cytoskeleton</location>
        <location evidence="1">Cilium basal body</location>
    </subcellularLocation>
</comment>
<name>A0A812WLI3_SYMPI</name>
<dbReference type="GO" id="GO:0060271">
    <property type="term" value="P:cilium assembly"/>
    <property type="evidence" value="ECO:0007669"/>
    <property type="project" value="TreeGrafter"/>
</dbReference>
<evidence type="ECO:0000256" key="2">
    <source>
        <dbReference type="ARBA" id="ARBA00022490"/>
    </source>
</evidence>
<comment type="caution">
    <text evidence="7">The sequence shown here is derived from an EMBL/GenBank/DDBJ whole genome shotgun (WGS) entry which is preliminary data.</text>
</comment>
<keyword evidence="5" id="KW-0966">Cell projection</keyword>
<keyword evidence="3" id="KW-0970">Cilium biogenesis/degradation</keyword>
<organism evidence="7 8">
    <name type="scientific">Symbiodinium pilosum</name>
    <name type="common">Dinoflagellate</name>
    <dbReference type="NCBI Taxonomy" id="2952"/>
    <lineage>
        <taxon>Eukaryota</taxon>
        <taxon>Sar</taxon>
        <taxon>Alveolata</taxon>
        <taxon>Dinophyceae</taxon>
        <taxon>Suessiales</taxon>
        <taxon>Symbiodiniaceae</taxon>
        <taxon>Symbiodinium</taxon>
    </lineage>
</organism>
<keyword evidence="8" id="KW-1185">Reference proteome</keyword>
<sequence>MAVQPPTAPALSPAPPCPPGEEFELHFIGELEFGWEFPGLSSDDGLFIDYAAEAGSDWLPIARKEGFVGQTQTTYADAEGVYVFNHPLDFHFIADSLAGWPQLHVQVFKLDAAGRVETIAYGSSALPSMPGHAELTCRTWRPLKSSIMEEAGTFSRSASVRFWKLHPEVHGIRVFKSGPSTWSFIKSKGQFIRENH</sequence>
<accession>A0A812WLI3</accession>
<keyword evidence="2" id="KW-0963">Cytoplasm</keyword>
<evidence type="ECO:0000256" key="4">
    <source>
        <dbReference type="ARBA" id="ARBA00023212"/>
    </source>
</evidence>
<dbReference type="EMBL" id="CAJNIZ010044440">
    <property type="protein sequence ID" value="CAE7689126.1"/>
    <property type="molecule type" value="Genomic_DNA"/>
</dbReference>
<dbReference type="Pfam" id="PF07162">
    <property type="entry name" value="B9-C2"/>
    <property type="match status" value="1"/>
</dbReference>
<evidence type="ECO:0000313" key="7">
    <source>
        <dbReference type="EMBL" id="CAE7689126.1"/>
    </source>
</evidence>
<dbReference type="Proteomes" id="UP000649617">
    <property type="component" value="Unassembled WGS sequence"/>
</dbReference>
<dbReference type="GO" id="GO:0036038">
    <property type="term" value="C:MKS complex"/>
    <property type="evidence" value="ECO:0007669"/>
    <property type="project" value="TreeGrafter"/>
</dbReference>
<dbReference type="InterPro" id="IPR010796">
    <property type="entry name" value="C2_B9-type_dom"/>
</dbReference>
<protein>
    <recommendedName>
        <fullName evidence="6">B9 domain-containing protein 2</fullName>
    </recommendedName>
</protein>
<dbReference type="PANTHER" id="PTHR12968">
    <property type="entry name" value="B9 DOMAIN-CONTAINING"/>
    <property type="match status" value="1"/>
</dbReference>